<keyword evidence="1" id="KW-0805">Transcription regulation</keyword>
<organism evidence="5 7">
    <name type="scientific">Methanosphaera cuniculi</name>
    <dbReference type="NCBI Taxonomy" id="1077256"/>
    <lineage>
        <taxon>Archaea</taxon>
        <taxon>Methanobacteriati</taxon>
        <taxon>Methanobacteriota</taxon>
        <taxon>Methanomada group</taxon>
        <taxon>Methanobacteria</taxon>
        <taxon>Methanobacteriales</taxon>
        <taxon>Methanobacteriaceae</taxon>
        <taxon>Methanosphaera</taxon>
    </lineage>
</organism>
<dbReference type="RefSeq" id="WP_095608702.1">
    <property type="nucleotide sequence ID" value="NZ_CAUHCB010000002.1"/>
</dbReference>
<dbReference type="EMBL" id="LMVN01000019">
    <property type="protein sequence ID" value="PAV07332.1"/>
    <property type="molecule type" value="Genomic_DNA"/>
</dbReference>
<dbReference type="OrthoDB" id="76248at2157"/>
<evidence type="ECO:0000313" key="6">
    <source>
        <dbReference type="EMBL" id="PWL07904.1"/>
    </source>
</evidence>
<dbReference type="AlphaFoldDB" id="A0A2A2HD30"/>
<dbReference type="EMBL" id="LWMS01000042">
    <property type="protein sequence ID" value="PWL07904.1"/>
    <property type="molecule type" value="Genomic_DNA"/>
</dbReference>
<keyword evidence="3" id="KW-0804">Transcription</keyword>
<accession>A0A2A2HD30</accession>
<protein>
    <submittedName>
        <fullName evidence="6">Regulatory protein PchR</fullName>
    </submittedName>
</protein>
<dbReference type="Gene3D" id="1.10.10.60">
    <property type="entry name" value="Homeodomain-like"/>
    <property type="match status" value="1"/>
</dbReference>
<feature type="domain" description="HTH araC/xylS-type" evidence="4">
    <location>
        <begin position="233"/>
        <end position="331"/>
    </location>
</feature>
<reference evidence="5 7" key="2">
    <citation type="journal article" date="2017" name="BMC Genomics">
        <title>Genomic analysis of methanogenic archaea reveals a shift towards energy conservation.</title>
        <authorList>
            <person name="Gilmore S.P."/>
            <person name="Henske J.K."/>
            <person name="Sexton J.A."/>
            <person name="Solomon K.V."/>
            <person name="Seppala S."/>
            <person name="Yoo J.I."/>
            <person name="Huyett L.M."/>
            <person name="Pressman A."/>
            <person name="Cogan J.Z."/>
            <person name="Kivenson V."/>
            <person name="Peng X."/>
            <person name="Tan Y."/>
            <person name="Valentine D.L."/>
            <person name="O'Malley M.A."/>
        </authorList>
    </citation>
    <scope>NUCLEOTIDE SEQUENCE [LARGE SCALE GENOMIC DNA]</scope>
    <source>
        <strain evidence="5 7">1R-7</strain>
    </source>
</reference>
<name>A0A2A2HD30_9EURY</name>
<evidence type="ECO:0000313" key="8">
    <source>
        <dbReference type="Proteomes" id="UP000246004"/>
    </source>
</evidence>
<dbReference type="PANTHER" id="PTHR47893">
    <property type="entry name" value="REGULATORY PROTEIN PCHR"/>
    <property type="match status" value="1"/>
</dbReference>
<evidence type="ECO:0000259" key="4">
    <source>
        <dbReference type="PROSITE" id="PS01124"/>
    </source>
</evidence>
<dbReference type="SUPFAM" id="SSF46689">
    <property type="entry name" value="Homeodomain-like"/>
    <property type="match status" value="1"/>
</dbReference>
<dbReference type="Proteomes" id="UP000217528">
    <property type="component" value="Unassembled WGS sequence"/>
</dbReference>
<evidence type="ECO:0000256" key="1">
    <source>
        <dbReference type="ARBA" id="ARBA00023015"/>
    </source>
</evidence>
<dbReference type="InterPro" id="IPR018060">
    <property type="entry name" value="HTH_AraC"/>
</dbReference>
<gene>
    <name evidence="6" type="primary">pchR</name>
    <name evidence="5" type="ORF">ASJ82_00345</name>
    <name evidence="6" type="ORF">MSCUN_11470</name>
</gene>
<comment type="caution">
    <text evidence="5">The sequence shown here is derived from an EMBL/GenBank/DDBJ whole genome shotgun (WGS) entry which is preliminary data.</text>
</comment>
<evidence type="ECO:0000256" key="3">
    <source>
        <dbReference type="ARBA" id="ARBA00023163"/>
    </source>
</evidence>
<sequence>MKRVSNEKVFDDIKIKDEFLPFLEVEDMVGGKKLIIDHPFNGRVEVDFYDVLPEIRFIETKSHHESSDSNYQDLFFFNNPNLVIMNCIIKGTCQVPVGDDKYVFLKDGDMNIFHIQESYKTLNYGEDTHILFIILRRSYGSSLKLKDPLNISRTINDLFGIVYRHSNLIYYNNRQIKEILEQIVNFQPAVSNTKTTYQLIKFLELMIHVYNFDIPEENLKQHTYTDSQIRVVRKIKNMISRNISSYDSVESLSQQYGINSTTLKACFKEMYGKPIYSWYRSYKFQRAKELIKNTDYTISKVANMIGYKNSSKFSKAFKEQFGVLPSAYRKKKKK</sequence>
<dbReference type="InterPro" id="IPR053142">
    <property type="entry name" value="PchR_regulatory_protein"/>
</dbReference>
<dbReference type="GO" id="GO:0043565">
    <property type="term" value="F:sequence-specific DNA binding"/>
    <property type="evidence" value="ECO:0007669"/>
    <property type="project" value="InterPro"/>
</dbReference>
<dbReference type="PROSITE" id="PS01124">
    <property type="entry name" value="HTH_ARAC_FAMILY_2"/>
    <property type="match status" value="1"/>
</dbReference>
<dbReference type="InterPro" id="IPR020449">
    <property type="entry name" value="Tscrpt_reg_AraC-type_HTH"/>
</dbReference>
<dbReference type="PANTHER" id="PTHR47893:SF1">
    <property type="entry name" value="REGULATORY PROTEIN PCHR"/>
    <property type="match status" value="1"/>
</dbReference>
<proteinExistence type="predicted"/>
<dbReference type="InterPro" id="IPR009057">
    <property type="entry name" value="Homeodomain-like_sf"/>
</dbReference>
<keyword evidence="7" id="KW-1185">Reference proteome</keyword>
<reference evidence="6 8" key="1">
    <citation type="submission" date="2016-04" db="EMBL/GenBank/DDBJ databases">
        <title>Genome sequence of Methanosphaera cuniculi DSM 4103.</title>
        <authorList>
            <person name="Poehlein A."/>
            <person name="Seedorf H."/>
            <person name="Daniel R."/>
        </authorList>
    </citation>
    <scope>NUCLEOTIDE SEQUENCE [LARGE SCALE GENOMIC DNA]</scope>
    <source>
        <strain evidence="6 8">DSM 4103</strain>
    </source>
</reference>
<dbReference type="Pfam" id="PF12833">
    <property type="entry name" value="HTH_18"/>
    <property type="match status" value="1"/>
</dbReference>
<evidence type="ECO:0000313" key="5">
    <source>
        <dbReference type="EMBL" id="PAV07332.1"/>
    </source>
</evidence>
<dbReference type="PRINTS" id="PR00032">
    <property type="entry name" value="HTHARAC"/>
</dbReference>
<dbReference type="Proteomes" id="UP000246004">
    <property type="component" value="Unassembled WGS sequence"/>
</dbReference>
<evidence type="ECO:0000256" key="2">
    <source>
        <dbReference type="ARBA" id="ARBA00023125"/>
    </source>
</evidence>
<keyword evidence="2" id="KW-0238">DNA-binding</keyword>
<dbReference type="GO" id="GO:0003700">
    <property type="term" value="F:DNA-binding transcription factor activity"/>
    <property type="evidence" value="ECO:0007669"/>
    <property type="project" value="InterPro"/>
</dbReference>
<evidence type="ECO:0000313" key="7">
    <source>
        <dbReference type="Proteomes" id="UP000217528"/>
    </source>
</evidence>
<dbReference type="SMART" id="SM00342">
    <property type="entry name" value="HTH_ARAC"/>
    <property type="match status" value="1"/>
</dbReference>